<feature type="domain" description="Mannose-6-phosphate isomerase type II C-terminal" evidence="10">
    <location>
        <begin position="345"/>
        <end position="456"/>
    </location>
</feature>
<dbReference type="EMBL" id="CP020921">
    <property type="protein sequence ID" value="AWB09678.1"/>
    <property type="molecule type" value="Genomic_DNA"/>
</dbReference>
<dbReference type="SUPFAM" id="SSF53448">
    <property type="entry name" value="Nucleotide-diphospho-sugar transferases"/>
    <property type="match status" value="1"/>
</dbReference>
<keyword evidence="5" id="KW-0547">Nucleotide-binding</keyword>
<dbReference type="InterPro" id="IPR006375">
    <property type="entry name" value="Man1P_GuaTrfase/Man6P_Isoase"/>
</dbReference>
<evidence type="ECO:0000313" key="12">
    <source>
        <dbReference type="EMBL" id="AWB09678.1"/>
    </source>
</evidence>
<evidence type="ECO:0000256" key="7">
    <source>
        <dbReference type="ARBA" id="ARBA00047343"/>
    </source>
</evidence>
<proteinExistence type="inferred from homology"/>
<feature type="domain" description="Nucleotidyl transferase" evidence="9">
    <location>
        <begin position="5"/>
        <end position="280"/>
    </location>
</feature>
<dbReference type="GO" id="GO:0005525">
    <property type="term" value="F:GTP binding"/>
    <property type="evidence" value="ECO:0007669"/>
    <property type="project" value="UniProtKB-KW"/>
</dbReference>
<dbReference type="InterPro" id="IPR054566">
    <property type="entry name" value="ManC/GMP-like_b-helix"/>
</dbReference>
<comment type="similarity">
    <text evidence="1 8">Belongs to the mannose-6-phosphate isomerase type 2 family.</text>
</comment>
<dbReference type="InterPro" id="IPR049577">
    <property type="entry name" value="GMPP_N"/>
</dbReference>
<dbReference type="SUPFAM" id="SSF51182">
    <property type="entry name" value="RmlC-like cupins"/>
    <property type="match status" value="1"/>
</dbReference>
<dbReference type="InterPro" id="IPR001538">
    <property type="entry name" value="Man6P_isomerase-2_C"/>
</dbReference>
<dbReference type="GO" id="GO:0009298">
    <property type="term" value="P:GDP-mannose biosynthetic process"/>
    <property type="evidence" value="ECO:0007669"/>
    <property type="project" value="TreeGrafter"/>
</dbReference>
<feature type="domain" description="MannoseP isomerase/GMP-like beta-helix" evidence="11">
    <location>
        <begin position="288"/>
        <end position="337"/>
    </location>
</feature>
<keyword evidence="4 12" id="KW-0548">Nucleotidyltransferase</keyword>
<evidence type="ECO:0000313" key="13">
    <source>
        <dbReference type="Proteomes" id="UP000244792"/>
    </source>
</evidence>
<comment type="catalytic activity">
    <reaction evidence="7">
        <text>alpha-D-mannose 1-phosphate + GTP + H(+) = GDP-alpha-D-mannose + diphosphate</text>
        <dbReference type="Rhea" id="RHEA:15229"/>
        <dbReference type="ChEBI" id="CHEBI:15378"/>
        <dbReference type="ChEBI" id="CHEBI:33019"/>
        <dbReference type="ChEBI" id="CHEBI:37565"/>
        <dbReference type="ChEBI" id="CHEBI:57527"/>
        <dbReference type="ChEBI" id="CHEBI:58409"/>
        <dbReference type="EC" id="2.7.7.13"/>
    </reaction>
</comment>
<name>A0A2R4VYY1_THEAF</name>
<keyword evidence="12" id="KW-0413">Isomerase</keyword>
<dbReference type="CDD" id="cd02213">
    <property type="entry name" value="cupin_PMI_typeII_C"/>
    <property type="match status" value="1"/>
</dbReference>
<dbReference type="EC" id="2.7.7.13" evidence="2"/>
<evidence type="ECO:0000256" key="3">
    <source>
        <dbReference type="ARBA" id="ARBA00022679"/>
    </source>
</evidence>
<evidence type="ECO:0000256" key="5">
    <source>
        <dbReference type="ARBA" id="ARBA00022741"/>
    </source>
</evidence>
<dbReference type="InterPro" id="IPR051161">
    <property type="entry name" value="Mannose-6P_isomerase_type2"/>
</dbReference>
<dbReference type="Proteomes" id="UP000244792">
    <property type="component" value="Chromosome"/>
</dbReference>
<evidence type="ECO:0000256" key="8">
    <source>
        <dbReference type="RuleBase" id="RU004190"/>
    </source>
</evidence>
<dbReference type="AlphaFoldDB" id="A0A2R4VYY1"/>
<dbReference type="InterPro" id="IPR014710">
    <property type="entry name" value="RmlC-like_jellyroll"/>
</dbReference>
<dbReference type="GO" id="GO:0004475">
    <property type="term" value="F:mannose-1-phosphate guanylyltransferase (GTP) activity"/>
    <property type="evidence" value="ECO:0007669"/>
    <property type="project" value="UniProtKB-EC"/>
</dbReference>
<dbReference type="Pfam" id="PF01050">
    <property type="entry name" value="MannoseP_isomer"/>
    <property type="match status" value="1"/>
</dbReference>
<dbReference type="Gene3D" id="2.60.120.10">
    <property type="entry name" value="Jelly Rolls"/>
    <property type="match status" value="1"/>
</dbReference>
<accession>A0A2R4VYY1</accession>
<evidence type="ECO:0000259" key="10">
    <source>
        <dbReference type="Pfam" id="PF01050"/>
    </source>
</evidence>
<dbReference type="InterPro" id="IPR005835">
    <property type="entry name" value="NTP_transferase_dom"/>
</dbReference>
<keyword evidence="3 12" id="KW-0808">Transferase</keyword>
<dbReference type="RefSeq" id="WP_108308296.1">
    <property type="nucleotide sequence ID" value="NZ_CP020921.1"/>
</dbReference>
<evidence type="ECO:0000256" key="4">
    <source>
        <dbReference type="ARBA" id="ARBA00022695"/>
    </source>
</evidence>
<dbReference type="CDD" id="cd02509">
    <property type="entry name" value="GDP-M1P_Guanylyltransferase"/>
    <property type="match status" value="1"/>
</dbReference>
<gene>
    <name evidence="12" type="ORF">TDSAC_0296</name>
</gene>
<sequence length="458" mass="52331">MKVAVLAGGVGSRLWPLSRERYPKQLISLTGDKSLLQNTVDRLLPLCDNHILIVGIDAHKEDLEWQLSSNGDSRIKYNILLEPYPRNTYAACLYLTLYFEKQGVKEPILVVPADHMISNEELFYEVAKDAEKLAEKGYIVTFGIKPSFASTGFGYILKGEKIEGSNGFRISKFEEKPSLERAKMYVRDENYLWNSGMFMWKPEVFLSEVKRLDFETYEKVRGLFDDKFERDPEKIYSSLPSIPVDKAVMEKSKLGVVIPSGFEWSDLGSWDSLYDVARKNKDGNVTTGDVLALHCKNSFMYSTGKLMVGIDLEDLIVVDADDAILVCKRGSSQYVKDAFDALKEQGREESQIHRTVYRFWGQKTLISRGDSFLIYQVLLLPKKEILLQLHHHRSENWIILSGAVEIEKDGKKGFYHRGDSILIPKSTPHKISNPGKISAQILEIWQGEYLEEDDVEYL</sequence>
<reference evidence="12 13" key="1">
    <citation type="submission" date="2017-04" db="EMBL/GenBank/DDBJ databases">
        <title>Genomic insights into metabolism of Thermodesulfobium acidiphilum.</title>
        <authorList>
            <person name="Toshchakov S.V."/>
            <person name="Frolov E.N."/>
            <person name="Kublanov I.V."/>
            <person name="Samarov N.I."/>
            <person name="Novikov A."/>
            <person name="Lebedinsky A.V."/>
            <person name="Bonch-Osmolovskaya E.A."/>
            <person name="Chernyh N.A."/>
        </authorList>
    </citation>
    <scope>NUCLEOTIDE SEQUENCE [LARGE SCALE GENOMIC DNA]</scope>
    <source>
        <strain evidence="12 13">3127-1</strain>
    </source>
</reference>
<dbReference type="GO" id="GO:0000271">
    <property type="term" value="P:polysaccharide biosynthetic process"/>
    <property type="evidence" value="ECO:0007669"/>
    <property type="project" value="InterPro"/>
</dbReference>
<dbReference type="Pfam" id="PF00483">
    <property type="entry name" value="NTP_transferase"/>
    <property type="match status" value="1"/>
</dbReference>
<evidence type="ECO:0000256" key="1">
    <source>
        <dbReference type="ARBA" id="ARBA00006115"/>
    </source>
</evidence>
<dbReference type="InterPro" id="IPR011051">
    <property type="entry name" value="RmlC_Cupin_sf"/>
</dbReference>
<dbReference type="PANTHER" id="PTHR46390:SF1">
    <property type="entry name" value="MANNOSE-1-PHOSPHATE GUANYLYLTRANSFERASE"/>
    <property type="match status" value="1"/>
</dbReference>
<dbReference type="OrthoDB" id="9806359at2"/>
<evidence type="ECO:0000256" key="6">
    <source>
        <dbReference type="ARBA" id="ARBA00023134"/>
    </source>
</evidence>
<evidence type="ECO:0000256" key="2">
    <source>
        <dbReference type="ARBA" id="ARBA00012387"/>
    </source>
</evidence>
<dbReference type="Pfam" id="PF22640">
    <property type="entry name" value="ManC_GMP_beta-helix"/>
    <property type="match status" value="1"/>
</dbReference>
<organism evidence="12 13">
    <name type="scientific">Thermodesulfobium acidiphilum</name>
    <dbReference type="NCBI Taxonomy" id="1794699"/>
    <lineage>
        <taxon>Bacteria</taxon>
        <taxon>Pseudomonadati</taxon>
        <taxon>Thermodesulfobiota</taxon>
        <taxon>Thermodesulfobiia</taxon>
        <taxon>Thermodesulfobiales</taxon>
        <taxon>Thermodesulfobiaceae</taxon>
        <taxon>Thermodesulfobium</taxon>
    </lineage>
</organism>
<dbReference type="NCBIfam" id="TIGR01479">
    <property type="entry name" value="GMP_PMI"/>
    <property type="match status" value="1"/>
</dbReference>
<keyword evidence="13" id="KW-1185">Reference proteome</keyword>
<protein>
    <recommendedName>
        <fullName evidence="2">mannose-1-phosphate guanylyltransferase</fullName>
        <ecNumber evidence="2">2.7.7.13</ecNumber>
    </recommendedName>
</protein>
<dbReference type="InterPro" id="IPR029044">
    <property type="entry name" value="Nucleotide-diphossugar_trans"/>
</dbReference>
<dbReference type="GO" id="GO:0016853">
    <property type="term" value="F:isomerase activity"/>
    <property type="evidence" value="ECO:0007669"/>
    <property type="project" value="UniProtKB-KW"/>
</dbReference>
<evidence type="ECO:0000259" key="9">
    <source>
        <dbReference type="Pfam" id="PF00483"/>
    </source>
</evidence>
<keyword evidence="6" id="KW-0342">GTP-binding</keyword>
<evidence type="ECO:0000259" key="11">
    <source>
        <dbReference type="Pfam" id="PF22640"/>
    </source>
</evidence>
<dbReference type="PANTHER" id="PTHR46390">
    <property type="entry name" value="MANNOSE-1-PHOSPHATE GUANYLYLTRANSFERASE"/>
    <property type="match status" value="1"/>
</dbReference>
<dbReference type="KEGG" id="taci:TDSAC_0296"/>
<dbReference type="Gene3D" id="3.90.550.10">
    <property type="entry name" value="Spore Coat Polysaccharide Biosynthesis Protein SpsA, Chain A"/>
    <property type="match status" value="1"/>
</dbReference>